<proteinExistence type="predicted"/>
<evidence type="ECO:0000313" key="2">
    <source>
        <dbReference type="Proteomes" id="UP000321331"/>
    </source>
</evidence>
<reference evidence="1 2" key="1">
    <citation type="submission" date="2019-07" db="EMBL/GenBank/DDBJ databases">
        <title>The First High-Quality Draft Genome Sequence of the Causal Agent of the Current Panama Disease Epidemic.</title>
        <authorList>
            <person name="Warmington R.J."/>
            <person name="Kay W."/>
            <person name="Jeffries A."/>
            <person name="Bebber D."/>
            <person name="Moore K."/>
            <person name="Studholme D.J."/>
        </authorList>
    </citation>
    <scope>NUCLEOTIDE SEQUENCE [LARGE SCALE GENOMIC DNA]</scope>
    <source>
        <strain evidence="1 2">TR4</strain>
    </source>
</reference>
<comment type="caution">
    <text evidence="1">The sequence shown here is derived from an EMBL/GenBank/DDBJ whole genome shotgun (WGS) entry which is preliminary data.</text>
</comment>
<dbReference type="AlphaFoldDB" id="A0A5C6T691"/>
<accession>A0A5C6T691</accession>
<organism evidence="1 2">
    <name type="scientific">Fusarium oxysporum f. sp. cubense</name>
    <dbReference type="NCBI Taxonomy" id="61366"/>
    <lineage>
        <taxon>Eukaryota</taxon>
        <taxon>Fungi</taxon>
        <taxon>Dikarya</taxon>
        <taxon>Ascomycota</taxon>
        <taxon>Pezizomycotina</taxon>
        <taxon>Sordariomycetes</taxon>
        <taxon>Hypocreomycetidae</taxon>
        <taxon>Hypocreales</taxon>
        <taxon>Nectriaceae</taxon>
        <taxon>Fusarium</taxon>
        <taxon>Fusarium oxysporum species complex</taxon>
    </lineage>
</organism>
<name>A0A5C6T691_FUSOC</name>
<gene>
    <name evidence="1" type="ORF">FocTR4_00010012</name>
</gene>
<protein>
    <submittedName>
        <fullName evidence="1">Uncharacterized protein</fullName>
    </submittedName>
</protein>
<sequence>MLDVACCKYRSHSSLILRSVVVFRIYSLLDRVARFVVACRLRSRFLFSLGVQMFPRRHTTRKIKKEKDRISRRLRLVVDAANQNLQCSKRERVKRRNFCSVKGEVNEGNQSRTVK</sequence>
<evidence type="ECO:0000313" key="1">
    <source>
        <dbReference type="EMBL" id="TXC06430.1"/>
    </source>
</evidence>
<dbReference type="EMBL" id="VMNF01000006">
    <property type="protein sequence ID" value="TXC06430.1"/>
    <property type="molecule type" value="Genomic_DNA"/>
</dbReference>
<dbReference type="Proteomes" id="UP000321331">
    <property type="component" value="Unassembled WGS sequence"/>
</dbReference>